<dbReference type="Proteomes" id="UP000004994">
    <property type="component" value="Chromosome 12"/>
</dbReference>
<reference evidence="2" key="2">
    <citation type="submission" date="2019-01" db="UniProtKB">
        <authorList>
            <consortium name="EnsemblPlants"/>
        </authorList>
    </citation>
    <scope>IDENTIFICATION</scope>
    <source>
        <strain evidence="2">cv. Heinz 1706</strain>
    </source>
</reference>
<dbReference type="Gramene" id="Solyc12g006670.2.1">
    <property type="protein sequence ID" value="Solyc12g006670.2.1"/>
    <property type="gene ID" value="Solyc12g006670.2"/>
</dbReference>
<organism evidence="2">
    <name type="scientific">Solanum lycopersicum</name>
    <name type="common">Tomato</name>
    <name type="synonym">Lycopersicon esculentum</name>
    <dbReference type="NCBI Taxonomy" id="4081"/>
    <lineage>
        <taxon>Eukaryota</taxon>
        <taxon>Viridiplantae</taxon>
        <taxon>Streptophyta</taxon>
        <taxon>Embryophyta</taxon>
        <taxon>Tracheophyta</taxon>
        <taxon>Spermatophyta</taxon>
        <taxon>Magnoliopsida</taxon>
        <taxon>eudicotyledons</taxon>
        <taxon>Gunneridae</taxon>
        <taxon>Pentapetalae</taxon>
        <taxon>asterids</taxon>
        <taxon>lamiids</taxon>
        <taxon>Solanales</taxon>
        <taxon>Solanaceae</taxon>
        <taxon>Solanoideae</taxon>
        <taxon>Solaneae</taxon>
        <taxon>Solanum</taxon>
        <taxon>Solanum subgen. Lycopersicon</taxon>
    </lineage>
</organism>
<keyword evidence="1" id="KW-0472">Membrane</keyword>
<dbReference type="InParanoid" id="A0A3Q7J355"/>
<keyword evidence="1" id="KW-1133">Transmembrane helix</keyword>
<dbReference type="Pfam" id="PF20479">
    <property type="entry name" value="TMEM128"/>
    <property type="match status" value="1"/>
</dbReference>
<dbReference type="FunCoup" id="A0A3Q7J355">
    <property type="interactions" value="1672"/>
</dbReference>
<dbReference type="InterPro" id="IPR006597">
    <property type="entry name" value="Sel1-like"/>
</dbReference>
<evidence type="ECO:0000313" key="2">
    <source>
        <dbReference type="EnsemblPlants" id="Solyc12g006670.2.1"/>
    </source>
</evidence>
<dbReference type="Pfam" id="PF08238">
    <property type="entry name" value="Sel1"/>
    <property type="match status" value="2"/>
</dbReference>
<protein>
    <recommendedName>
        <fullName evidence="4">Binding protein</fullName>
    </recommendedName>
</protein>
<reference evidence="2" key="1">
    <citation type="journal article" date="2012" name="Nature">
        <title>The tomato genome sequence provides insights into fleshy fruit evolution.</title>
        <authorList>
            <consortium name="Tomato Genome Consortium"/>
        </authorList>
    </citation>
    <scope>NUCLEOTIDE SEQUENCE [LARGE SCALE GENOMIC DNA]</scope>
    <source>
        <strain evidence="2">cv. Heinz 1706</strain>
    </source>
</reference>
<dbReference type="Gene3D" id="1.25.40.10">
    <property type="entry name" value="Tetratricopeptide repeat domain"/>
    <property type="match status" value="1"/>
</dbReference>
<keyword evidence="3" id="KW-1185">Reference proteome</keyword>
<dbReference type="AlphaFoldDB" id="A0A3Q7J355"/>
<dbReference type="EnsemblPlants" id="Solyc12g006670.2.1">
    <property type="protein sequence ID" value="Solyc12g006670.2.1"/>
    <property type="gene ID" value="Solyc12g006670.2"/>
</dbReference>
<evidence type="ECO:0000313" key="3">
    <source>
        <dbReference type="Proteomes" id="UP000004994"/>
    </source>
</evidence>
<name>A0A3Q7J355_SOLLC</name>
<feature type="transmembrane region" description="Helical" evidence="1">
    <location>
        <begin position="126"/>
        <end position="151"/>
    </location>
</feature>
<dbReference type="PaxDb" id="4081-Solyc12g006670.1.1"/>
<dbReference type="InterPro" id="IPR033579">
    <property type="entry name" value="TMEM128"/>
</dbReference>
<evidence type="ECO:0008006" key="4">
    <source>
        <dbReference type="Google" id="ProtNLM"/>
    </source>
</evidence>
<dbReference type="STRING" id="4081.A0A3Q7J355"/>
<dbReference type="PANTHER" id="PTHR45500:SF1">
    <property type="entry name" value="OS02G0202600 PROTEIN"/>
    <property type="match status" value="1"/>
</dbReference>
<dbReference type="InterPro" id="IPR011990">
    <property type="entry name" value="TPR-like_helical_dom_sf"/>
</dbReference>
<dbReference type="PANTHER" id="PTHR45500">
    <property type="entry name" value="OS02G0202600 PROTEIN"/>
    <property type="match status" value="1"/>
</dbReference>
<dbReference type="SUPFAM" id="SSF81901">
    <property type="entry name" value="HCP-like"/>
    <property type="match status" value="1"/>
</dbReference>
<dbReference type="SMART" id="SM00671">
    <property type="entry name" value="SEL1"/>
    <property type="match status" value="2"/>
</dbReference>
<feature type="transmembrane region" description="Helical" evidence="1">
    <location>
        <begin position="89"/>
        <end position="114"/>
    </location>
</feature>
<evidence type="ECO:0000256" key="1">
    <source>
        <dbReference type="SAM" id="Phobius"/>
    </source>
</evidence>
<feature type="transmembrane region" description="Helical" evidence="1">
    <location>
        <begin position="171"/>
        <end position="190"/>
    </location>
</feature>
<sequence>MSGGTPAGSGRYVRQRLSQGYGSSGDDLEDDACSRFVSQSHSLPRTRTWTEILENFLWIASAIFIVYYGDRHHNLIFLLWHDDRIRRLPLYFGMFGVGFNVLFFIHTSMLALGVRKSYEKWEVSSTAALPYITALGILSFLLFCFALWPIWSLLTLPLVVCPESLYVSDSPFTLFMACMVILPYLVLRRFKLQTDLFRRKIMFRSFLRKAVSKQLSYHPDVTKQLCRHPFQFHSERGMHSRNKKAMEFIAKGWNALQEVDRVIDYCELNDKRLIPPLRTAKENFELALEADNSNTHARYWLSKLHLKYHVPGACKAVGAALLVEAAEMGDPEAQFELGCRLRVENEYVQSDQQAFYYLEKAVDQLHPGALYLLGAVYLTGDCVKKDVGSALWCFHRASQKGHAGAAIAYGSLLLTGVELPESITKFYVKRGSSSRISRRNGVDAELNPIELAREQFEIAAKAGSDLGFRWLQRIEEEVKRLQSS</sequence>
<accession>A0A3Q7J355</accession>
<proteinExistence type="predicted"/>
<feature type="transmembrane region" description="Helical" evidence="1">
    <location>
        <begin position="52"/>
        <end position="69"/>
    </location>
</feature>
<keyword evidence="1" id="KW-0812">Transmembrane</keyword>